<keyword evidence="1" id="KW-0677">Repeat</keyword>
<keyword evidence="2 3" id="KW-0040">ANK repeat</keyword>
<dbReference type="Pfam" id="PF12796">
    <property type="entry name" value="Ank_2"/>
    <property type="match status" value="1"/>
</dbReference>
<dbReference type="InterPro" id="IPR036770">
    <property type="entry name" value="Ankyrin_rpt-contain_sf"/>
</dbReference>
<evidence type="ECO:0000256" key="1">
    <source>
        <dbReference type="ARBA" id="ARBA00022737"/>
    </source>
</evidence>
<feature type="repeat" description="ANK" evidence="3">
    <location>
        <begin position="32"/>
        <end position="64"/>
    </location>
</feature>
<dbReference type="PANTHER" id="PTHR24188:SF29">
    <property type="entry name" value="GH09064P"/>
    <property type="match status" value="1"/>
</dbReference>
<dbReference type="EMBL" id="JBHSCX010000003">
    <property type="protein sequence ID" value="MFC4361047.1"/>
    <property type="molecule type" value="Genomic_DNA"/>
</dbReference>
<name>A0ABV8V260_9GAMM</name>
<evidence type="ECO:0000313" key="5">
    <source>
        <dbReference type="Proteomes" id="UP001595840"/>
    </source>
</evidence>
<organism evidence="4 5">
    <name type="scientific">Simiduia curdlanivorans</name>
    <dbReference type="NCBI Taxonomy" id="1492769"/>
    <lineage>
        <taxon>Bacteria</taxon>
        <taxon>Pseudomonadati</taxon>
        <taxon>Pseudomonadota</taxon>
        <taxon>Gammaproteobacteria</taxon>
        <taxon>Cellvibrionales</taxon>
        <taxon>Cellvibrionaceae</taxon>
        <taxon>Simiduia</taxon>
    </lineage>
</organism>
<gene>
    <name evidence="4" type="ORF">ACFOX3_01975</name>
</gene>
<proteinExistence type="predicted"/>
<dbReference type="RefSeq" id="WP_290260368.1">
    <property type="nucleotide sequence ID" value="NZ_JAUFQG010000004.1"/>
</dbReference>
<dbReference type="SUPFAM" id="SSF48403">
    <property type="entry name" value="Ankyrin repeat"/>
    <property type="match status" value="1"/>
</dbReference>
<feature type="repeat" description="ANK" evidence="3">
    <location>
        <begin position="65"/>
        <end position="97"/>
    </location>
</feature>
<dbReference type="InterPro" id="IPR002110">
    <property type="entry name" value="Ankyrin_rpt"/>
</dbReference>
<dbReference type="PROSITE" id="PS50088">
    <property type="entry name" value="ANK_REPEAT"/>
    <property type="match status" value="2"/>
</dbReference>
<evidence type="ECO:0000256" key="2">
    <source>
        <dbReference type="ARBA" id="ARBA00023043"/>
    </source>
</evidence>
<dbReference type="Gene3D" id="1.25.40.20">
    <property type="entry name" value="Ankyrin repeat-containing domain"/>
    <property type="match status" value="1"/>
</dbReference>
<evidence type="ECO:0000256" key="3">
    <source>
        <dbReference type="PROSITE-ProRule" id="PRU00023"/>
    </source>
</evidence>
<dbReference type="PROSITE" id="PS50297">
    <property type="entry name" value="ANK_REP_REGION"/>
    <property type="match status" value="1"/>
</dbReference>
<dbReference type="Proteomes" id="UP001595840">
    <property type="component" value="Unassembled WGS sequence"/>
</dbReference>
<comment type="caution">
    <text evidence="4">The sequence shown here is derived from an EMBL/GenBank/DDBJ whole genome shotgun (WGS) entry which is preliminary data.</text>
</comment>
<keyword evidence="5" id="KW-1185">Reference proteome</keyword>
<protein>
    <submittedName>
        <fullName evidence="4">Ankyrin repeat domain-containing protein</fullName>
    </submittedName>
</protein>
<reference evidence="5" key="1">
    <citation type="journal article" date="2019" name="Int. J. Syst. Evol. Microbiol.">
        <title>The Global Catalogue of Microorganisms (GCM) 10K type strain sequencing project: providing services to taxonomists for standard genome sequencing and annotation.</title>
        <authorList>
            <consortium name="The Broad Institute Genomics Platform"/>
            <consortium name="The Broad Institute Genome Sequencing Center for Infectious Disease"/>
            <person name="Wu L."/>
            <person name="Ma J."/>
        </authorList>
    </citation>
    <scope>NUCLEOTIDE SEQUENCE [LARGE SCALE GENOMIC DNA]</scope>
    <source>
        <strain evidence="5">CECT 8570</strain>
    </source>
</reference>
<sequence length="153" mass="17008">MKQAVRDLLNQVESVPDFFGVNLSDINDTNSFGDNALHCVCVWGDFEAVMLLVENGINIRQKGEGGFTPLKVADDFGHQEIVNYLISKGANVKELDAQFEFNSKADAEHMEKLQQGVEELESKYDQSAEKMPNNRSHLDKVSAALQLCPCCGR</sequence>
<evidence type="ECO:0000313" key="4">
    <source>
        <dbReference type="EMBL" id="MFC4361047.1"/>
    </source>
</evidence>
<accession>A0ABV8V260</accession>
<dbReference type="SMART" id="SM00248">
    <property type="entry name" value="ANK"/>
    <property type="match status" value="2"/>
</dbReference>
<dbReference type="PANTHER" id="PTHR24188">
    <property type="entry name" value="ANKYRIN REPEAT PROTEIN"/>
    <property type="match status" value="1"/>
</dbReference>